<dbReference type="InterPro" id="IPR012347">
    <property type="entry name" value="Ferritin-like"/>
</dbReference>
<protein>
    <submittedName>
        <fullName evidence="2">DUF2383 domain-containing protein</fullName>
    </submittedName>
</protein>
<dbReference type="RefSeq" id="WP_108244411.1">
    <property type="nucleotide sequence ID" value="NZ_WYET01000007.1"/>
</dbReference>
<keyword evidence="3" id="KW-1185">Reference proteome</keyword>
<dbReference type="Proteomes" id="UP000558089">
    <property type="component" value="Unassembled WGS sequence"/>
</dbReference>
<proteinExistence type="predicted"/>
<comment type="caution">
    <text evidence="2">The sequence shown here is derived from an EMBL/GenBank/DDBJ whole genome shotgun (WGS) entry which is preliminary data.</text>
</comment>
<organism evidence="2 3">
    <name type="scientific">Flagellimonas chongwuensis</name>
    <dbReference type="NCBI Taxonomy" id="2697365"/>
    <lineage>
        <taxon>Bacteria</taxon>
        <taxon>Pseudomonadati</taxon>
        <taxon>Bacteroidota</taxon>
        <taxon>Flavobacteriia</taxon>
        <taxon>Flavobacteriales</taxon>
        <taxon>Flavobacteriaceae</taxon>
        <taxon>Flagellimonas</taxon>
    </lineage>
</organism>
<accession>A0A850NLS3</accession>
<dbReference type="InterPro" id="IPR019052">
    <property type="entry name" value="DUF2383"/>
</dbReference>
<dbReference type="Gene3D" id="1.20.1260.10">
    <property type="match status" value="1"/>
</dbReference>
<sequence length="146" mass="16573">MDYSQLLGKKLNDLLEKIYGAENGFERVGKLADSPSLKNFFLEKAKERCHFGHELKIEMMKFNQEIKENVGSAGTLQQGWMDFSMNRNESVFGEAILAEGAALDCYREVLQEIDLPSSLEAIIRQQMNKISNDLNIIKRLGKIAQS</sequence>
<reference evidence="2 3" key="1">
    <citation type="submission" date="2020-01" db="EMBL/GenBank/DDBJ databases">
        <title>Draft Genome Analysis of Muricauda sp. HICW Isolated from coastal seawater of PR China.</title>
        <authorList>
            <person name="Chen M.-X."/>
        </authorList>
    </citation>
    <scope>NUCLEOTIDE SEQUENCE [LARGE SCALE GENOMIC DNA]</scope>
    <source>
        <strain evidence="2 3">HICW</strain>
    </source>
</reference>
<dbReference type="Pfam" id="PF09537">
    <property type="entry name" value="DUF2383"/>
    <property type="match status" value="1"/>
</dbReference>
<evidence type="ECO:0000313" key="2">
    <source>
        <dbReference type="EMBL" id="NVN19512.1"/>
    </source>
</evidence>
<gene>
    <name evidence="2" type="ORF">GUA46_14275</name>
</gene>
<name>A0A850NLS3_9FLAO</name>
<feature type="domain" description="DUF2383" evidence="1">
    <location>
        <begin position="9"/>
        <end position="111"/>
    </location>
</feature>
<dbReference type="AlphaFoldDB" id="A0A850NLS3"/>
<evidence type="ECO:0000259" key="1">
    <source>
        <dbReference type="Pfam" id="PF09537"/>
    </source>
</evidence>
<evidence type="ECO:0000313" key="3">
    <source>
        <dbReference type="Proteomes" id="UP000558089"/>
    </source>
</evidence>
<dbReference type="EMBL" id="WYET01000007">
    <property type="protein sequence ID" value="NVN19512.1"/>
    <property type="molecule type" value="Genomic_DNA"/>
</dbReference>